<protein>
    <recommendedName>
        <fullName evidence="1">N-acetyltransferase domain-containing protein</fullName>
    </recommendedName>
</protein>
<dbReference type="EMBL" id="CYPW01000027">
    <property type="protein sequence ID" value="CUH53705.1"/>
    <property type="molecule type" value="Genomic_DNA"/>
</dbReference>
<dbReference type="RefSeq" id="WP_058240835.1">
    <property type="nucleotide sequence ID" value="NZ_CYPW01000027.1"/>
</dbReference>
<proteinExistence type="predicted"/>
<evidence type="ECO:0000313" key="2">
    <source>
        <dbReference type="EMBL" id="CUH53705.1"/>
    </source>
</evidence>
<dbReference type="Pfam" id="PF00583">
    <property type="entry name" value="Acetyltransf_1"/>
    <property type="match status" value="1"/>
</dbReference>
<dbReference type="STRING" id="321267.SHM7688_03164"/>
<sequence length="149" mass="16004">MTGALHLATADDFAKLEALVAAFHAEHQITSDATHRQTALQPLLEGSPYGVAYLIGPRRAPVGYVIVTFTWSMAFAGLSGTIEEVFIRPNVRGRGMASNALFGLCQTLENNGVVALHVEGSPNPSTSSKLFARLGFRAAEHGTRLTRLR</sequence>
<feature type="domain" description="N-acetyltransferase" evidence="1">
    <location>
        <begin position="3"/>
        <end position="149"/>
    </location>
</feature>
<dbReference type="GO" id="GO:0016747">
    <property type="term" value="F:acyltransferase activity, transferring groups other than amino-acyl groups"/>
    <property type="evidence" value="ECO:0007669"/>
    <property type="project" value="InterPro"/>
</dbReference>
<dbReference type="Gene3D" id="3.40.630.30">
    <property type="match status" value="1"/>
</dbReference>
<dbReference type="Proteomes" id="UP000054823">
    <property type="component" value="Unassembled WGS sequence"/>
</dbReference>
<dbReference type="AlphaFoldDB" id="A0A0P1EUF3"/>
<evidence type="ECO:0000259" key="1">
    <source>
        <dbReference type="PROSITE" id="PS51186"/>
    </source>
</evidence>
<gene>
    <name evidence="2" type="ORF">SHM7688_03164</name>
</gene>
<organism evidence="2 3">
    <name type="scientific">Shimia marina</name>
    <dbReference type="NCBI Taxonomy" id="321267"/>
    <lineage>
        <taxon>Bacteria</taxon>
        <taxon>Pseudomonadati</taxon>
        <taxon>Pseudomonadota</taxon>
        <taxon>Alphaproteobacteria</taxon>
        <taxon>Rhodobacterales</taxon>
        <taxon>Roseobacteraceae</taxon>
    </lineage>
</organism>
<dbReference type="InterPro" id="IPR000182">
    <property type="entry name" value="GNAT_dom"/>
</dbReference>
<dbReference type="SUPFAM" id="SSF55729">
    <property type="entry name" value="Acyl-CoA N-acyltransferases (Nat)"/>
    <property type="match status" value="1"/>
</dbReference>
<dbReference type="InterPro" id="IPR016181">
    <property type="entry name" value="Acyl_CoA_acyltransferase"/>
</dbReference>
<dbReference type="OrthoDB" id="9805924at2"/>
<name>A0A0P1EUF3_9RHOB</name>
<keyword evidence="3" id="KW-1185">Reference proteome</keyword>
<dbReference type="PROSITE" id="PS51186">
    <property type="entry name" value="GNAT"/>
    <property type="match status" value="1"/>
</dbReference>
<evidence type="ECO:0000313" key="3">
    <source>
        <dbReference type="Proteomes" id="UP000054823"/>
    </source>
</evidence>
<reference evidence="2 3" key="1">
    <citation type="submission" date="2015-09" db="EMBL/GenBank/DDBJ databases">
        <authorList>
            <consortium name="Swine Surveillance"/>
        </authorList>
    </citation>
    <scope>NUCLEOTIDE SEQUENCE [LARGE SCALE GENOMIC DNA]</scope>
    <source>
        <strain evidence="2 3">CECT 7688</strain>
    </source>
</reference>
<accession>A0A0P1EUF3</accession>